<protein>
    <recommendedName>
        <fullName evidence="9">PGG domain-containing protein</fullName>
    </recommendedName>
</protein>
<organism evidence="10 11">
    <name type="scientific">Buddleja alternifolia</name>
    <dbReference type="NCBI Taxonomy" id="168488"/>
    <lineage>
        <taxon>Eukaryota</taxon>
        <taxon>Viridiplantae</taxon>
        <taxon>Streptophyta</taxon>
        <taxon>Embryophyta</taxon>
        <taxon>Tracheophyta</taxon>
        <taxon>Spermatophyta</taxon>
        <taxon>Magnoliopsida</taxon>
        <taxon>eudicotyledons</taxon>
        <taxon>Gunneridae</taxon>
        <taxon>Pentapetalae</taxon>
        <taxon>asterids</taxon>
        <taxon>lamiids</taxon>
        <taxon>Lamiales</taxon>
        <taxon>Scrophulariaceae</taxon>
        <taxon>Buddlejeae</taxon>
        <taxon>Buddleja</taxon>
    </lineage>
</organism>
<evidence type="ECO:0000256" key="3">
    <source>
        <dbReference type="ARBA" id="ARBA00022737"/>
    </source>
</evidence>
<evidence type="ECO:0000256" key="5">
    <source>
        <dbReference type="ARBA" id="ARBA00023043"/>
    </source>
</evidence>
<feature type="transmembrane region" description="Helical" evidence="8">
    <location>
        <begin position="368"/>
        <end position="392"/>
    </location>
</feature>
<keyword evidence="5 7" id="KW-0040">ANK repeat</keyword>
<gene>
    <name evidence="10" type="ORF">BUALT_Bualt01G0188900</name>
</gene>
<evidence type="ECO:0000256" key="7">
    <source>
        <dbReference type="PROSITE-ProRule" id="PRU00023"/>
    </source>
</evidence>
<dbReference type="GO" id="GO:0005886">
    <property type="term" value="C:plasma membrane"/>
    <property type="evidence" value="ECO:0007669"/>
    <property type="project" value="TreeGrafter"/>
</dbReference>
<proteinExistence type="predicted"/>
<dbReference type="AlphaFoldDB" id="A0AAV6YIS2"/>
<dbReference type="PROSITE" id="PS50088">
    <property type="entry name" value="ANK_REPEAT"/>
    <property type="match status" value="3"/>
</dbReference>
<feature type="transmembrane region" description="Helical" evidence="8">
    <location>
        <begin position="337"/>
        <end position="356"/>
    </location>
</feature>
<evidence type="ECO:0000313" key="11">
    <source>
        <dbReference type="Proteomes" id="UP000826271"/>
    </source>
</evidence>
<dbReference type="PANTHER" id="PTHR24186:SF37">
    <property type="entry name" value="PGG DOMAIN-CONTAINING PROTEIN"/>
    <property type="match status" value="1"/>
</dbReference>
<dbReference type="InterPro" id="IPR026961">
    <property type="entry name" value="PGG_dom"/>
</dbReference>
<feature type="transmembrane region" description="Helical" evidence="8">
    <location>
        <begin position="404"/>
        <end position="429"/>
    </location>
</feature>
<dbReference type="SMART" id="SM00248">
    <property type="entry name" value="ANK"/>
    <property type="match status" value="5"/>
</dbReference>
<reference evidence="10" key="1">
    <citation type="submission" date="2019-10" db="EMBL/GenBank/DDBJ databases">
        <authorList>
            <person name="Zhang R."/>
            <person name="Pan Y."/>
            <person name="Wang J."/>
            <person name="Ma R."/>
            <person name="Yu S."/>
        </authorList>
    </citation>
    <scope>NUCLEOTIDE SEQUENCE</scope>
    <source>
        <strain evidence="10">LA-IB0</strain>
        <tissue evidence="10">Leaf</tissue>
    </source>
</reference>
<keyword evidence="6 8" id="KW-0472">Membrane</keyword>
<dbReference type="Pfam" id="PF12796">
    <property type="entry name" value="Ank_2"/>
    <property type="match status" value="2"/>
</dbReference>
<keyword evidence="11" id="KW-1185">Reference proteome</keyword>
<feature type="transmembrane region" description="Helical" evidence="8">
    <location>
        <begin position="281"/>
        <end position="299"/>
    </location>
</feature>
<feature type="domain" description="PGG" evidence="9">
    <location>
        <begin position="273"/>
        <end position="390"/>
    </location>
</feature>
<evidence type="ECO:0000256" key="4">
    <source>
        <dbReference type="ARBA" id="ARBA00022989"/>
    </source>
</evidence>
<keyword evidence="3" id="KW-0677">Repeat</keyword>
<name>A0AAV6YIS2_9LAMI</name>
<dbReference type="SUPFAM" id="SSF48403">
    <property type="entry name" value="Ankyrin repeat"/>
    <property type="match status" value="1"/>
</dbReference>
<keyword evidence="2 8" id="KW-0812">Transmembrane</keyword>
<feature type="repeat" description="ANK" evidence="7">
    <location>
        <begin position="179"/>
        <end position="201"/>
    </location>
</feature>
<dbReference type="PROSITE" id="PS50297">
    <property type="entry name" value="ANK_REP_REGION"/>
    <property type="match status" value="3"/>
</dbReference>
<sequence>MDQRLYKATIEGNVDSLSDLIQQDPLILDRITNTTSSLETPLHIAIMLGHEQFAIEILNRKPKLAAELDSRRSSPLHLASAKGNVGIVKALLIIDSDMCFACDRDGRNPLHVAAVRGRIEVLKEMLTAKPDAALAVVNRRGGGGESILHLCVEYCQFEALKVVMENVDFGERINSRDGNGNTVLHVAVADNQIETTEYLLSIPTIQVNTPNLNGMTSMDILFQRRREMNIDLHLQESLNRSGAKENNSPRLVHRNIANPRKNAWKKLLNHQDDWLDKKRSALMVVASLIATMAFQVGIAPPVHVWDDCNTVHDIPPRSRPTYYLKVMYNYLKGDARFYIINTTSFIASLSIILLLMSGLPLKNRVFMWMLMVITWIAITAIALTYSVAVLLLTPSTHEKSINVVIGFTVFIWICLMALLLFGHTVRLFVRMVKVFVKMVKLLVKCLTPRRRVSGSVIV</sequence>
<dbReference type="EMBL" id="WHWC01000001">
    <property type="protein sequence ID" value="KAG8391448.1"/>
    <property type="molecule type" value="Genomic_DNA"/>
</dbReference>
<keyword evidence="4 8" id="KW-1133">Transmembrane helix</keyword>
<comment type="caution">
    <text evidence="10">The sequence shown here is derived from an EMBL/GenBank/DDBJ whole genome shotgun (WGS) entry which is preliminary data.</text>
</comment>
<dbReference type="Proteomes" id="UP000826271">
    <property type="component" value="Unassembled WGS sequence"/>
</dbReference>
<dbReference type="PANTHER" id="PTHR24186">
    <property type="entry name" value="PROTEIN PHOSPHATASE 1 REGULATORY SUBUNIT"/>
    <property type="match status" value="1"/>
</dbReference>
<evidence type="ECO:0000256" key="8">
    <source>
        <dbReference type="SAM" id="Phobius"/>
    </source>
</evidence>
<evidence type="ECO:0000256" key="2">
    <source>
        <dbReference type="ARBA" id="ARBA00022692"/>
    </source>
</evidence>
<dbReference type="Gene3D" id="1.25.40.20">
    <property type="entry name" value="Ankyrin repeat-containing domain"/>
    <property type="match status" value="1"/>
</dbReference>
<evidence type="ECO:0000259" key="9">
    <source>
        <dbReference type="Pfam" id="PF13962"/>
    </source>
</evidence>
<evidence type="ECO:0000256" key="6">
    <source>
        <dbReference type="ARBA" id="ARBA00023136"/>
    </source>
</evidence>
<accession>A0AAV6YIS2</accession>
<evidence type="ECO:0000313" key="10">
    <source>
        <dbReference type="EMBL" id="KAG8391448.1"/>
    </source>
</evidence>
<feature type="repeat" description="ANK" evidence="7">
    <location>
        <begin position="105"/>
        <end position="126"/>
    </location>
</feature>
<evidence type="ECO:0000256" key="1">
    <source>
        <dbReference type="ARBA" id="ARBA00004141"/>
    </source>
</evidence>
<feature type="repeat" description="ANK" evidence="7">
    <location>
        <begin position="71"/>
        <end position="92"/>
    </location>
</feature>
<comment type="subcellular location">
    <subcellularLocation>
        <location evidence="1">Membrane</location>
        <topology evidence="1">Multi-pass membrane protein</topology>
    </subcellularLocation>
</comment>
<dbReference type="InterPro" id="IPR002110">
    <property type="entry name" value="Ankyrin_rpt"/>
</dbReference>
<dbReference type="Pfam" id="PF13962">
    <property type="entry name" value="PGG"/>
    <property type="match status" value="1"/>
</dbReference>
<dbReference type="InterPro" id="IPR036770">
    <property type="entry name" value="Ankyrin_rpt-contain_sf"/>
</dbReference>